<reference evidence="3" key="1">
    <citation type="journal article" date="2019" name="Int. J. Syst. Evol. Microbiol.">
        <title>The Global Catalogue of Microorganisms (GCM) 10K type strain sequencing project: providing services to taxonomists for standard genome sequencing and annotation.</title>
        <authorList>
            <consortium name="The Broad Institute Genomics Platform"/>
            <consortium name="The Broad Institute Genome Sequencing Center for Infectious Disease"/>
            <person name="Wu L."/>
            <person name="Ma J."/>
        </authorList>
    </citation>
    <scope>NUCLEOTIDE SEQUENCE [LARGE SCALE GENOMIC DNA]</scope>
    <source>
        <strain evidence="3">JCM 31696</strain>
    </source>
</reference>
<keyword evidence="2" id="KW-0808">Transferase</keyword>
<evidence type="ECO:0000256" key="1">
    <source>
        <dbReference type="SAM" id="MobiDB-lite"/>
    </source>
</evidence>
<dbReference type="EMBL" id="JBHTIR010002497">
    <property type="protein sequence ID" value="MFD0853856.1"/>
    <property type="molecule type" value="Genomic_DNA"/>
</dbReference>
<feature type="region of interest" description="Disordered" evidence="1">
    <location>
        <begin position="84"/>
        <end position="104"/>
    </location>
</feature>
<dbReference type="Gene3D" id="3.40.1000.10">
    <property type="entry name" value="Mog1/PsbP, alpha/beta/alpha sandwich"/>
    <property type="match status" value="1"/>
</dbReference>
<sequence length="164" mass="18528">STPSQRPTGNALPDGFRLHEDPTGFTIAVPEGWSRPEKQGTSVFFRPPDRRGYIQVDQTDDPNDSALEDWQRYAPQARGRFPGYSEIKISPVTQGEPISDPDGDDAADWEWTYNSSSGRMHALNRGFVMNDTGYAILLVAPDDNWDQTLREMAPIYEFFTPKED</sequence>
<name>A0ABW3CHK4_9ACTN</name>
<dbReference type="Proteomes" id="UP001597083">
    <property type="component" value="Unassembled WGS sequence"/>
</dbReference>
<keyword evidence="2" id="KW-0418">Kinase</keyword>
<keyword evidence="3" id="KW-1185">Reference proteome</keyword>
<organism evidence="2 3">
    <name type="scientific">Actinomadura adrarensis</name>
    <dbReference type="NCBI Taxonomy" id="1819600"/>
    <lineage>
        <taxon>Bacteria</taxon>
        <taxon>Bacillati</taxon>
        <taxon>Actinomycetota</taxon>
        <taxon>Actinomycetes</taxon>
        <taxon>Streptosporangiales</taxon>
        <taxon>Thermomonosporaceae</taxon>
        <taxon>Actinomadura</taxon>
    </lineage>
</organism>
<feature type="non-terminal residue" evidence="2">
    <location>
        <position position="1"/>
    </location>
</feature>
<evidence type="ECO:0000313" key="3">
    <source>
        <dbReference type="Proteomes" id="UP001597083"/>
    </source>
</evidence>
<keyword evidence="2" id="KW-0723">Serine/threonine-protein kinase</keyword>
<evidence type="ECO:0000313" key="2">
    <source>
        <dbReference type="EMBL" id="MFD0853856.1"/>
    </source>
</evidence>
<feature type="region of interest" description="Disordered" evidence="1">
    <location>
        <begin position="1"/>
        <end position="51"/>
    </location>
</feature>
<accession>A0ABW3CHK4</accession>
<protein>
    <submittedName>
        <fullName evidence="2">Serine/threonine protein kinase</fullName>
    </submittedName>
</protein>
<comment type="caution">
    <text evidence="2">The sequence shown here is derived from an EMBL/GenBank/DDBJ whole genome shotgun (WGS) entry which is preliminary data.</text>
</comment>
<dbReference type="GO" id="GO:0004674">
    <property type="term" value="F:protein serine/threonine kinase activity"/>
    <property type="evidence" value="ECO:0007669"/>
    <property type="project" value="UniProtKB-KW"/>
</dbReference>
<gene>
    <name evidence="2" type="ORF">ACFQ07_16580</name>
</gene>
<proteinExistence type="predicted"/>